<reference evidence="1" key="1">
    <citation type="submission" date="2023-07" db="EMBL/GenBank/DDBJ databases">
        <authorList>
            <consortium name="AG Swart"/>
            <person name="Singh M."/>
            <person name="Singh A."/>
            <person name="Seah K."/>
            <person name="Emmerich C."/>
        </authorList>
    </citation>
    <scope>NUCLEOTIDE SEQUENCE</scope>
    <source>
        <strain evidence="1">DP1</strain>
    </source>
</reference>
<dbReference type="Proteomes" id="UP001295684">
    <property type="component" value="Unassembled WGS sequence"/>
</dbReference>
<protein>
    <submittedName>
        <fullName evidence="1">Uncharacterized protein</fullName>
    </submittedName>
</protein>
<dbReference type="EMBL" id="CAMPGE010008175">
    <property type="protein sequence ID" value="CAI2367082.1"/>
    <property type="molecule type" value="Genomic_DNA"/>
</dbReference>
<organism evidence="1 2">
    <name type="scientific">Euplotes crassus</name>
    <dbReference type="NCBI Taxonomy" id="5936"/>
    <lineage>
        <taxon>Eukaryota</taxon>
        <taxon>Sar</taxon>
        <taxon>Alveolata</taxon>
        <taxon>Ciliophora</taxon>
        <taxon>Intramacronucleata</taxon>
        <taxon>Spirotrichea</taxon>
        <taxon>Hypotrichia</taxon>
        <taxon>Euplotida</taxon>
        <taxon>Euplotidae</taxon>
        <taxon>Moneuplotes</taxon>
    </lineage>
</organism>
<dbReference type="AlphaFoldDB" id="A0AAD1UE07"/>
<name>A0AAD1UE07_EUPCR</name>
<gene>
    <name evidence="1" type="ORF">ECRASSUSDP1_LOCUS8359</name>
</gene>
<sequence>MSSKEIMVESVEVKSKQDKVKASTIDKINKSTNDTIFAINERDDPSPIVNLHFKSATESSPVRRSKGVNSKASHYTISCKRRKRKFSPMMTPCGSSSRRSPSKFKTLSRTFMNFSQKSRKEYFFGRDSMNSKNINEPAFSFGSSKKNNLQIVNKVDMNEIRGKDSPGVGRYSFNNYSLSHSVMRERGFAKVSERRFEEQRIRVKNNKDTAHTLMPEQFPPIIDGTLRKRAGRKSISQEKTYSNLIYNNFTQGKQCNFTKAERFNVPCSFINNMGGNSIYIPTNDVPGPNNFEMLWAKYRYKKIKPKRNIQNKLKSMARVQ</sequence>
<evidence type="ECO:0000313" key="2">
    <source>
        <dbReference type="Proteomes" id="UP001295684"/>
    </source>
</evidence>
<accession>A0AAD1UE07</accession>
<keyword evidence="2" id="KW-1185">Reference proteome</keyword>
<evidence type="ECO:0000313" key="1">
    <source>
        <dbReference type="EMBL" id="CAI2367082.1"/>
    </source>
</evidence>
<comment type="caution">
    <text evidence="1">The sequence shown here is derived from an EMBL/GenBank/DDBJ whole genome shotgun (WGS) entry which is preliminary data.</text>
</comment>
<proteinExistence type="predicted"/>